<dbReference type="AlphaFoldDB" id="A0A834T378"/>
<keyword evidence="2" id="KW-1185">Reference proteome</keyword>
<dbReference type="EMBL" id="JAAIUW010000009">
    <property type="protein sequence ID" value="KAF7814451.1"/>
    <property type="molecule type" value="Genomic_DNA"/>
</dbReference>
<organism evidence="1 2">
    <name type="scientific">Senna tora</name>
    <dbReference type="NCBI Taxonomy" id="362788"/>
    <lineage>
        <taxon>Eukaryota</taxon>
        <taxon>Viridiplantae</taxon>
        <taxon>Streptophyta</taxon>
        <taxon>Embryophyta</taxon>
        <taxon>Tracheophyta</taxon>
        <taxon>Spermatophyta</taxon>
        <taxon>Magnoliopsida</taxon>
        <taxon>eudicotyledons</taxon>
        <taxon>Gunneridae</taxon>
        <taxon>Pentapetalae</taxon>
        <taxon>rosids</taxon>
        <taxon>fabids</taxon>
        <taxon>Fabales</taxon>
        <taxon>Fabaceae</taxon>
        <taxon>Caesalpinioideae</taxon>
        <taxon>Cassia clade</taxon>
        <taxon>Senna</taxon>
    </lineage>
</organism>
<comment type="caution">
    <text evidence="1">The sequence shown here is derived from an EMBL/GenBank/DDBJ whole genome shotgun (WGS) entry which is preliminary data.</text>
</comment>
<gene>
    <name evidence="1" type="ORF">G2W53_028420</name>
</gene>
<proteinExistence type="predicted"/>
<name>A0A834T378_9FABA</name>
<dbReference type="Proteomes" id="UP000634136">
    <property type="component" value="Unassembled WGS sequence"/>
</dbReference>
<evidence type="ECO:0000313" key="2">
    <source>
        <dbReference type="Proteomes" id="UP000634136"/>
    </source>
</evidence>
<evidence type="ECO:0000313" key="1">
    <source>
        <dbReference type="EMBL" id="KAF7814451.1"/>
    </source>
</evidence>
<sequence length="19" mass="2059">MDSQLALLCPQNPYGAQPL</sequence>
<accession>A0A834T378</accession>
<protein>
    <submittedName>
        <fullName evidence="1">Uncharacterized protein</fullName>
    </submittedName>
</protein>
<reference evidence="1" key="1">
    <citation type="submission" date="2020-09" db="EMBL/GenBank/DDBJ databases">
        <title>Genome-Enabled Discovery of Anthraquinone Biosynthesis in Senna tora.</title>
        <authorList>
            <person name="Kang S.-H."/>
            <person name="Pandey R.P."/>
            <person name="Lee C.-M."/>
            <person name="Sim J.-S."/>
            <person name="Jeong J.-T."/>
            <person name="Choi B.-S."/>
            <person name="Jung M."/>
            <person name="Ginzburg D."/>
            <person name="Zhao K."/>
            <person name="Won S.Y."/>
            <person name="Oh T.-J."/>
            <person name="Yu Y."/>
            <person name="Kim N.-H."/>
            <person name="Lee O.R."/>
            <person name="Lee T.-H."/>
            <person name="Bashyal P."/>
            <person name="Kim T.-S."/>
            <person name="Lee W.-H."/>
            <person name="Kawkins C."/>
            <person name="Kim C.-K."/>
            <person name="Kim J.S."/>
            <person name="Ahn B.O."/>
            <person name="Rhee S.Y."/>
            <person name="Sohng J.K."/>
        </authorList>
    </citation>
    <scope>NUCLEOTIDE SEQUENCE</scope>
    <source>
        <tissue evidence="1">Leaf</tissue>
    </source>
</reference>